<protein>
    <submittedName>
        <fullName evidence="1">Uncharacterized protein</fullName>
    </submittedName>
</protein>
<evidence type="ECO:0000313" key="2">
    <source>
        <dbReference type="Proteomes" id="UP001057402"/>
    </source>
</evidence>
<evidence type="ECO:0000313" key="1">
    <source>
        <dbReference type="EMBL" id="KAI4388653.1"/>
    </source>
</evidence>
<dbReference type="Proteomes" id="UP001057402">
    <property type="component" value="Chromosome 1"/>
</dbReference>
<gene>
    <name evidence="1" type="ORF">MLD38_000963</name>
</gene>
<accession>A0ACB9SGN0</accession>
<name>A0ACB9SGN0_9MYRT</name>
<sequence>MASWLPRSIANSLRLDDEPLGQQDQYEDDGPRPDFDGDDRSEAAVPDHSSTSDRDGEDTLESSEEAYARGVKDDLEELKQSLTRQLWGVANLIAPPPSARSLLGTRWIGRGGRRRRRRMERRTMRRSWRW</sequence>
<reference evidence="2" key="1">
    <citation type="journal article" date="2023" name="Front. Plant Sci.">
        <title>Chromosomal-level genome assembly of Melastoma candidum provides insights into trichome evolution.</title>
        <authorList>
            <person name="Zhong Y."/>
            <person name="Wu W."/>
            <person name="Sun C."/>
            <person name="Zou P."/>
            <person name="Liu Y."/>
            <person name="Dai S."/>
            <person name="Zhou R."/>
        </authorList>
    </citation>
    <scope>NUCLEOTIDE SEQUENCE [LARGE SCALE GENOMIC DNA]</scope>
</reference>
<keyword evidence="2" id="KW-1185">Reference proteome</keyword>
<organism evidence="1 2">
    <name type="scientific">Melastoma candidum</name>
    <dbReference type="NCBI Taxonomy" id="119954"/>
    <lineage>
        <taxon>Eukaryota</taxon>
        <taxon>Viridiplantae</taxon>
        <taxon>Streptophyta</taxon>
        <taxon>Embryophyta</taxon>
        <taxon>Tracheophyta</taxon>
        <taxon>Spermatophyta</taxon>
        <taxon>Magnoliopsida</taxon>
        <taxon>eudicotyledons</taxon>
        <taxon>Gunneridae</taxon>
        <taxon>Pentapetalae</taxon>
        <taxon>rosids</taxon>
        <taxon>malvids</taxon>
        <taxon>Myrtales</taxon>
        <taxon>Melastomataceae</taxon>
        <taxon>Melastomatoideae</taxon>
        <taxon>Melastomateae</taxon>
        <taxon>Melastoma</taxon>
    </lineage>
</organism>
<comment type="caution">
    <text evidence="1">The sequence shown here is derived from an EMBL/GenBank/DDBJ whole genome shotgun (WGS) entry which is preliminary data.</text>
</comment>
<proteinExistence type="predicted"/>
<dbReference type="EMBL" id="CM042880">
    <property type="protein sequence ID" value="KAI4388653.1"/>
    <property type="molecule type" value="Genomic_DNA"/>
</dbReference>